<proteinExistence type="predicted"/>
<comment type="caution">
    <text evidence="2">The sequence shown here is derived from an EMBL/GenBank/DDBJ whole genome shotgun (WGS) entry which is preliminary data.</text>
</comment>
<protein>
    <recommendedName>
        <fullName evidence="4">Tail assembly chaperone</fullName>
    </recommendedName>
</protein>
<name>A0AAW4XTC7_9BURK</name>
<accession>A0AAW4XTC7</accession>
<feature type="region of interest" description="Disordered" evidence="1">
    <location>
        <begin position="142"/>
        <end position="163"/>
    </location>
</feature>
<evidence type="ECO:0008006" key="4">
    <source>
        <dbReference type="Google" id="ProtNLM"/>
    </source>
</evidence>
<organism evidence="2 3">
    <name type="scientific">Comamonas koreensis</name>
    <dbReference type="NCBI Taxonomy" id="160825"/>
    <lineage>
        <taxon>Bacteria</taxon>
        <taxon>Pseudomonadati</taxon>
        <taxon>Pseudomonadota</taxon>
        <taxon>Betaproteobacteria</taxon>
        <taxon>Burkholderiales</taxon>
        <taxon>Comamonadaceae</taxon>
        <taxon>Comamonas</taxon>
    </lineage>
</organism>
<dbReference type="Proteomes" id="UP001199260">
    <property type="component" value="Unassembled WGS sequence"/>
</dbReference>
<reference evidence="2 3" key="1">
    <citation type="submission" date="2021-11" db="EMBL/GenBank/DDBJ databases">
        <title>Genome sequence.</title>
        <authorList>
            <person name="Sun Q."/>
        </authorList>
    </citation>
    <scope>NUCLEOTIDE SEQUENCE [LARGE SCALE GENOMIC DNA]</scope>
    <source>
        <strain evidence="2 3">KCTC 12005</strain>
    </source>
</reference>
<keyword evidence="3" id="KW-1185">Reference proteome</keyword>
<evidence type="ECO:0000256" key="1">
    <source>
        <dbReference type="SAM" id="MobiDB-lite"/>
    </source>
</evidence>
<evidence type="ECO:0000313" key="3">
    <source>
        <dbReference type="Proteomes" id="UP001199260"/>
    </source>
</evidence>
<dbReference type="AlphaFoldDB" id="A0AAW4XTC7"/>
<gene>
    <name evidence="2" type="ORF">LPW39_05815</name>
</gene>
<evidence type="ECO:0000313" key="2">
    <source>
        <dbReference type="EMBL" id="MCD2164650.1"/>
    </source>
</evidence>
<dbReference type="EMBL" id="JAJNCT010000005">
    <property type="protein sequence ID" value="MCD2164650.1"/>
    <property type="molecule type" value="Genomic_DNA"/>
</dbReference>
<dbReference type="RefSeq" id="WP_230772100.1">
    <property type="nucleotide sequence ID" value="NZ_JAJNCT010000005.1"/>
</dbReference>
<sequence length="163" mass="18119">MAVINSVAFWAPGTLYLPGDDGKRIEIKFRARFKRLKKSERTALEHRIEANKMTKEVRALLRQRLDDPAEIIADGVRAFMEATMVAKPITDAEFLAITLVDLDIKDVDGEPIMYTPAAVAQLEEELDGFEAELVRLYVRTTNEGSSAQGAEKNSETRSGTTSS</sequence>